<dbReference type="Gene3D" id="3.40.50.1820">
    <property type="entry name" value="alpha/beta hydrolase"/>
    <property type="match status" value="1"/>
</dbReference>
<evidence type="ECO:0000313" key="3">
    <source>
        <dbReference type="EMBL" id="MFB9904226.1"/>
    </source>
</evidence>
<dbReference type="PANTHER" id="PTHR11487:SF0">
    <property type="entry name" value="S-ACYL FATTY ACID SYNTHASE THIOESTERASE, MEDIUM CHAIN"/>
    <property type="match status" value="1"/>
</dbReference>
<name>A0ABV5ZTL3_9PSEU</name>
<reference evidence="3 4" key="1">
    <citation type="submission" date="2024-09" db="EMBL/GenBank/DDBJ databases">
        <authorList>
            <person name="Sun Q."/>
            <person name="Mori K."/>
        </authorList>
    </citation>
    <scope>NUCLEOTIDE SEQUENCE [LARGE SCALE GENOMIC DNA]</scope>
    <source>
        <strain evidence="3 4">TBRC 7907</strain>
    </source>
</reference>
<dbReference type="InterPro" id="IPR012223">
    <property type="entry name" value="TEII"/>
</dbReference>
<dbReference type="PANTHER" id="PTHR11487">
    <property type="entry name" value="THIOESTERASE"/>
    <property type="match status" value="1"/>
</dbReference>
<sequence length="242" mass="26296">MLNDWFDPHPGAGLHLYCFPHAGGSESLYLSWEQRTALHVVPVLLPGRGRRADEPALTSTEKITSPLARQIAIHSRQREIALFGHSMGALLAYATAVALERDHGVVPVRLFAVAAGAPHRPSRLKSVRTLPDDELLAEVLATGGTPDAVRSDQDTLSHALPALRADATVVETYRHRGHVLSCPVTVLVGRDDPVVTADSVRRWSELTTTPAMIRVLPGDHFFVRDPLVVDVVQRELKGSAAT</sequence>
<accession>A0ABV5ZTL3</accession>
<dbReference type="EMBL" id="JBHLZU010000008">
    <property type="protein sequence ID" value="MFB9904226.1"/>
    <property type="molecule type" value="Genomic_DNA"/>
</dbReference>
<keyword evidence="4" id="KW-1185">Reference proteome</keyword>
<proteinExistence type="inferred from homology"/>
<evidence type="ECO:0000313" key="4">
    <source>
        <dbReference type="Proteomes" id="UP001589693"/>
    </source>
</evidence>
<dbReference type="RefSeq" id="WP_377851419.1">
    <property type="nucleotide sequence ID" value="NZ_JBHLZU010000008.1"/>
</dbReference>
<protein>
    <submittedName>
        <fullName evidence="3">Thioesterase II family protein</fullName>
    </submittedName>
</protein>
<comment type="caution">
    <text evidence="3">The sequence shown here is derived from an EMBL/GenBank/DDBJ whole genome shotgun (WGS) entry which is preliminary data.</text>
</comment>
<dbReference type="Pfam" id="PF00975">
    <property type="entry name" value="Thioesterase"/>
    <property type="match status" value="1"/>
</dbReference>
<dbReference type="Proteomes" id="UP001589693">
    <property type="component" value="Unassembled WGS sequence"/>
</dbReference>
<evidence type="ECO:0000259" key="2">
    <source>
        <dbReference type="Pfam" id="PF00975"/>
    </source>
</evidence>
<dbReference type="InterPro" id="IPR029058">
    <property type="entry name" value="AB_hydrolase_fold"/>
</dbReference>
<organism evidence="3 4">
    <name type="scientific">Allokutzneria oryzae</name>
    <dbReference type="NCBI Taxonomy" id="1378989"/>
    <lineage>
        <taxon>Bacteria</taxon>
        <taxon>Bacillati</taxon>
        <taxon>Actinomycetota</taxon>
        <taxon>Actinomycetes</taxon>
        <taxon>Pseudonocardiales</taxon>
        <taxon>Pseudonocardiaceae</taxon>
        <taxon>Allokutzneria</taxon>
    </lineage>
</organism>
<gene>
    <name evidence="3" type="ORF">ACFFQA_09765</name>
</gene>
<feature type="domain" description="Thioesterase" evidence="2">
    <location>
        <begin position="15"/>
        <end position="225"/>
    </location>
</feature>
<evidence type="ECO:0000256" key="1">
    <source>
        <dbReference type="ARBA" id="ARBA00007169"/>
    </source>
</evidence>
<dbReference type="SUPFAM" id="SSF53474">
    <property type="entry name" value="alpha/beta-Hydrolases"/>
    <property type="match status" value="1"/>
</dbReference>
<comment type="similarity">
    <text evidence="1">Belongs to the thioesterase family.</text>
</comment>
<dbReference type="InterPro" id="IPR001031">
    <property type="entry name" value="Thioesterase"/>
</dbReference>